<dbReference type="GO" id="GO:0003677">
    <property type="term" value="F:DNA binding"/>
    <property type="evidence" value="ECO:0007669"/>
    <property type="project" value="InterPro"/>
</dbReference>
<keyword evidence="2" id="KW-0614">Plasmid</keyword>
<dbReference type="AlphaFoldDB" id="A0A7L5BS14"/>
<keyword evidence="2" id="KW-0255">Endonuclease</keyword>
<geneLocation type="plasmid" evidence="2 3">
    <name>p8</name>
</geneLocation>
<dbReference type="GO" id="GO:0009307">
    <property type="term" value="P:DNA restriction-modification system"/>
    <property type="evidence" value="ECO:0007669"/>
    <property type="project" value="InterPro"/>
</dbReference>
<evidence type="ECO:0000313" key="3">
    <source>
        <dbReference type="Proteomes" id="UP000464865"/>
    </source>
</evidence>
<protein>
    <submittedName>
        <fullName evidence="2">Restriction endonuclease</fullName>
    </submittedName>
</protein>
<feature type="domain" description="Restriction endonuclease type IV Mrr" evidence="1">
    <location>
        <begin position="19"/>
        <end position="76"/>
    </location>
</feature>
<gene>
    <name evidence="2" type="ORF">G3A56_28305</name>
</gene>
<dbReference type="EMBL" id="CP048640">
    <property type="protein sequence ID" value="QIB41670.1"/>
    <property type="molecule type" value="Genomic_DNA"/>
</dbReference>
<dbReference type="InterPro" id="IPR007560">
    <property type="entry name" value="Restrct_endonuc_IV_Mrr"/>
</dbReference>
<dbReference type="KEGG" id="roy:G3A56_28305"/>
<accession>A0A7L5BS14</accession>
<dbReference type="GO" id="GO:0004519">
    <property type="term" value="F:endonuclease activity"/>
    <property type="evidence" value="ECO:0007669"/>
    <property type="project" value="UniProtKB-KW"/>
</dbReference>
<dbReference type="Proteomes" id="UP000464865">
    <property type="component" value="Plasmid p8"/>
</dbReference>
<reference evidence="2 3" key="1">
    <citation type="submission" date="2020-02" db="EMBL/GenBank/DDBJ databases">
        <title>Plant-Promoting Endophytic Bacterium Rhizobium oryzihabitans sp. nov., Isolated from the Root of Rice.</title>
        <authorList>
            <person name="zhao J."/>
            <person name="Zhang G."/>
        </authorList>
    </citation>
    <scope>NUCLEOTIDE SEQUENCE [LARGE SCALE GENOMIC DNA]</scope>
    <source>
        <strain evidence="2 3">M15</strain>
        <plasmid evidence="2 3">p8</plasmid>
    </source>
</reference>
<dbReference type="RefSeq" id="WP_164057033.1">
    <property type="nucleotide sequence ID" value="NZ_CP048640.1"/>
</dbReference>
<proteinExistence type="predicted"/>
<keyword evidence="3" id="KW-1185">Reference proteome</keyword>
<keyword evidence="2" id="KW-0540">Nuclease</keyword>
<dbReference type="Pfam" id="PF04471">
    <property type="entry name" value="Mrr_cat"/>
    <property type="match status" value="1"/>
</dbReference>
<name>A0A7L5BS14_9HYPH</name>
<keyword evidence="2" id="KW-0378">Hydrolase</keyword>
<organism evidence="2 3">
    <name type="scientific">Rhizobium oryzihabitans</name>
    <dbReference type="NCBI Taxonomy" id="2267833"/>
    <lineage>
        <taxon>Bacteria</taxon>
        <taxon>Pseudomonadati</taxon>
        <taxon>Pseudomonadota</taxon>
        <taxon>Alphaproteobacteria</taxon>
        <taxon>Hyphomicrobiales</taxon>
        <taxon>Rhizobiaceae</taxon>
        <taxon>Rhizobium/Agrobacterium group</taxon>
        <taxon>Rhizobium</taxon>
    </lineage>
</organism>
<sequence length="300" mass="33581">MAALDFTEIASAQSGPDRDRFELFAREFFDSEGFRIIEQPDRGADGGRDLIVEEDRSGPGGVNVVRWLVSCKHKAHSGASVSPGDEINIRDRLYTHRCQGFVSFYSTLPSSGLGQTLRALQPDFEYLQLDSEVVERKLLDSPRGRVLAARYMPKSFNRWIQASRAAAITSPSADPQLSTNKFFLRAPHDDLQSARAEAAERNTMVFIVIYDPDHPTHSKLDYSLGYFMEYQTTKRLVDQHFVAVVGPSNDPELSALVPKDDPLENCLWVVLTSTGEILIREGVYANADEGLKRVRQAIDL</sequence>
<evidence type="ECO:0000259" key="1">
    <source>
        <dbReference type="Pfam" id="PF04471"/>
    </source>
</evidence>
<evidence type="ECO:0000313" key="2">
    <source>
        <dbReference type="EMBL" id="QIB41670.1"/>
    </source>
</evidence>